<dbReference type="AlphaFoldDB" id="A0A9X1VLS0"/>
<evidence type="ECO:0000256" key="1">
    <source>
        <dbReference type="SAM" id="SignalP"/>
    </source>
</evidence>
<reference evidence="2" key="1">
    <citation type="submission" date="2022-03" db="EMBL/GenBank/DDBJ databases">
        <title>Bacterial whole genome sequence for Hymenobacter sp. DH14.</title>
        <authorList>
            <person name="Le V."/>
        </authorList>
    </citation>
    <scope>NUCLEOTIDE SEQUENCE</scope>
    <source>
        <strain evidence="2">DH14</strain>
    </source>
</reference>
<feature type="chain" id="PRO_5040822637" description="DUF4412 domain-containing protein" evidence="1">
    <location>
        <begin position="18"/>
        <end position="278"/>
    </location>
</feature>
<evidence type="ECO:0000313" key="3">
    <source>
        <dbReference type="Proteomes" id="UP001139193"/>
    </source>
</evidence>
<name>A0A9X1VLS0_9BACT</name>
<feature type="signal peptide" evidence="1">
    <location>
        <begin position="1"/>
        <end position="17"/>
    </location>
</feature>
<evidence type="ECO:0008006" key="4">
    <source>
        <dbReference type="Google" id="ProtNLM"/>
    </source>
</evidence>
<dbReference type="EMBL" id="JALBGC010000005">
    <property type="protein sequence ID" value="MCI1189365.1"/>
    <property type="molecule type" value="Genomic_DNA"/>
</dbReference>
<dbReference type="RefSeq" id="WP_241937593.1">
    <property type="nucleotide sequence ID" value="NZ_JALBGC010000005.1"/>
</dbReference>
<accession>A0A9X1VLS0</accession>
<evidence type="ECO:0000313" key="2">
    <source>
        <dbReference type="EMBL" id="MCI1189365.1"/>
    </source>
</evidence>
<protein>
    <recommendedName>
        <fullName evidence="4">DUF4412 domain-containing protein</fullName>
    </recommendedName>
</protein>
<gene>
    <name evidence="2" type="ORF">MON38_18225</name>
</gene>
<keyword evidence="1" id="KW-0732">Signal</keyword>
<keyword evidence="3" id="KW-1185">Reference proteome</keyword>
<proteinExistence type="predicted"/>
<dbReference type="Proteomes" id="UP001139193">
    <property type="component" value="Unassembled WGS sequence"/>
</dbReference>
<comment type="caution">
    <text evidence="2">The sequence shown here is derived from an EMBL/GenBank/DDBJ whole genome shotgun (WGS) entry which is preliminary data.</text>
</comment>
<organism evidence="2 3">
    <name type="scientific">Hymenobacter cyanobacteriorum</name>
    <dbReference type="NCBI Taxonomy" id="2926463"/>
    <lineage>
        <taxon>Bacteria</taxon>
        <taxon>Pseudomonadati</taxon>
        <taxon>Bacteroidota</taxon>
        <taxon>Cytophagia</taxon>
        <taxon>Cytophagales</taxon>
        <taxon>Hymenobacteraceae</taxon>
        <taxon>Hymenobacter</taxon>
    </lineage>
</organism>
<sequence length="278" mass="30879">MPFPPFCSLFGALLVCALLTGCESKKAPATAETSASTVEPPQLPDTATMHAPVADTAVAAAEPLPSGDVASFHEAFETRKEVAPGLVIVEKSVQQPATAIIHDPWDIKETFSIVLNGRIIYRDTATGMTYDFSAQPEIRKLYPMWIPTGQMGGELLVAFNKPPSKELARRYFIQNHQIVRIDTILTFDGPAKDWDHDGKQEFKGALAYSELWDDEQGKRWTTYDPTLYFEIRPTGLVMDSALTKQKIKEEYGVFMGFNPSEKSGVLLSKIPRGSRRHE</sequence>